<dbReference type="PANTHER" id="PTHR13789:SF309">
    <property type="entry name" value="PUTATIVE (AFU_ORTHOLOGUE AFUA_6G14510)-RELATED"/>
    <property type="match status" value="1"/>
</dbReference>
<name>A0AAD6ZY41_9AGAR</name>
<proteinExistence type="inferred from homology"/>
<dbReference type="InterPro" id="IPR002938">
    <property type="entry name" value="FAD-bd"/>
</dbReference>
<evidence type="ECO:0000256" key="1">
    <source>
        <dbReference type="ARBA" id="ARBA00007992"/>
    </source>
</evidence>
<feature type="domain" description="FAD-binding" evidence="6">
    <location>
        <begin position="98"/>
        <end position="301"/>
    </location>
</feature>
<keyword evidence="8" id="KW-1185">Reference proteome</keyword>
<evidence type="ECO:0000256" key="2">
    <source>
        <dbReference type="ARBA" id="ARBA00022630"/>
    </source>
</evidence>
<dbReference type="PANTHER" id="PTHR13789">
    <property type="entry name" value="MONOOXYGENASE"/>
    <property type="match status" value="1"/>
</dbReference>
<comment type="caution">
    <text evidence="7">The sequence shown here is derived from an EMBL/GenBank/DDBJ whole genome shotgun (WGS) entry which is preliminary data.</text>
</comment>
<keyword evidence="5" id="KW-0503">Monooxygenase</keyword>
<protein>
    <submittedName>
        <fullName evidence="7">Kynurenine 3-monooxygenase</fullName>
    </submittedName>
</protein>
<dbReference type="InterPro" id="IPR036188">
    <property type="entry name" value="FAD/NAD-bd_sf"/>
</dbReference>
<organism evidence="7 8">
    <name type="scientific">Mycena albidolilacea</name>
    <dbReference type="NCBI Taxonomy" id="1033008"/>
    <lineage>
        <taxon>Eukaryota</taxon>
        <taxon>Fungi</taxon>
        <taxon>Dikarya</taxon>
        <taxon>Basidiomycota</taxon>
        <taxon>Agaricomycotina</taxon>
        <taxon>Agaricomycetes</taxon>
        <taxon>Agaricomycetidae</taxon>
        <taxon>Agaricales</taxon>
        <taxon>Marasmiineae</taxon>
        <taxon>Mycenaceae</taxon>
        <taxon>Mycena</taxon>
    </lineage>
</organism>
<dbReference type="InterPro" id="IPR050493">
    <property type="entry name" value="FAD-dep_Monooxygenase_BioMet"/>
</dbReference>
<evidence type="ECO:0000256" key="4">
    <source>
        <dbReference type="ARBA" id="ARBA00023002"/>
    </source>
</evidence>
<keyword evidence="3" id="KW-0274">FAD</keyword>
<dbReference type="GO" id="GO:0071949">
    <property type="term" value="F:FAD binding"/>
    <property type="evidence" value="ECO:0007669"/>
    <property type="project" value="InterPro"/>
</dbReference>
<evidence type="ECO:0000313" key="8">
    <source>
        <dbReference type="Proteomes" id="UP001218218"/>
    </source>
</evidence>
<dbReference type="EMBL" id="JARIHO010000022">
    <property type="protein sequence ID" value="KAJ7343819.1"/>
    <property type="molecule type" value="Genomic_DNA"/>
</dbReference>
<dbReference type="Gene3D" id="3.50.50.60">
    <property type="entry name" value="FAD/NAD(P)-binding domain"/>
    <property type="match status" value="1"/>
</dbReference>
<evidence type="ECO:0000259" key="6">
    <source>
        <dbReference type="Pfam" id="PF01494"/>
    </source>
</evidence>
<dbReference type="Pfam" id="PF01494">
    <property type="entry name" value="FAD_binding_3"/>
    <property type="match status" value="1"/>
</dbReference>
<sequence length="348" mass="37806">MTRHVGAASRPSLRPTLRVHRPASTAASLALPRPSSIFELRPTRTVTEGSISSAPNAPVVGVYDPAAFFYHRLAMHADDGYLFGHLVQYDDEYTSILHNIMVNASGEQPDLAQVRHGARITHIKERDDGVTLHFEDGRAARGDILIGADGIHSKVCEHVLGASAPTPTFLGSCMVTGTLPLTSINAPPRLDLPRRPLHPVSLVPDRAAWREYEASGEAARAAKRNHEGVQTPVIRALMDNVRDDAVKLWTPYCIPDIPSWHRGRVCLIGDAAHALPPNGHVIAMAFEDAVYLARLLVVAHNAEVGKVFAQSDVARVLTQFERNRRPRIERVRTLAYGTGGAKGGTPAA</sequence>
<evidence type="ECO:0000256" key="5">
    <source>
        <dbReference type="ARBA" id="ARBA00023033"/>
    </source>
</evidence>
<evidence type="ECO:0000256" key="3">
    <source>
        <dbReference type="ARBA" id="ARBA00022827"/>
    </source>
</evidence>
<keyword evidence="4" id="KW-0560">Oxidoreductase</keyword>
<dbReference type="SUPFAM" id="SSF51905">
    <property type="entry name" value="FAD/NAD(P)-binding domain"/>
    <property type="match status" value="1"/>
</dbReference>
<dbReference type="AlphaFoldDB" id="A0AAD6ZY41"/>
<keyword evidence="2" id="KW-0285">Flavoprotein</keyword>
<dbReference type="GO" id="GO:0004497">
    <property type="term" value="F:monooxygenase activity"/>
    <property type="evidence" value="ECO:0007669"/>
    <property type="project" value="UniProtKB-KW"/>
</dbReference>
<accession>A0AAD6ZY41</accession>
<dbReference type="Proteomes" id="UP001218218">
    <property type="component" value="Unassembled WGS sequence"/>
</dbReference>
<reference evidence="7" key="1">
    <citation type="submission" date="2023-03" db="EMBL/GenBank/DDBJ databases">
        <title>Massive genome expansion in bonnet fungi (Mycena s.s.) driven by repeated elements and novel gene families across ecological guilds.</title>
        <authorList>
            <consortium name="Lawrence Berkeley National Laboratory"/>
            <person name="Harder C.B."/>
            <person name="Miyauchi S."/>
            <person name="Viragh M."/>
            <person name="Kuo A."/>
            <person name="Thoen E."/>
            <person name="Andreopoulos B."/>
            <person name="Lu D."/>
            <person name="Skrede I."/>
            <person name="Drula E."/>
            <person name="Henrissat B."/>
            <person name="Morin E."/>
            <person name="Kohler A."/>
            <person name="Barry K."/>
            <person name="LaButti K."/>
            <person name="Morin E."/>
            <person name="Salamov A."/>
            <person name="Lipzen A."/>
            <person name="Mereny Z."/>
            <person name="Hegedus B."/>
            <person name="Baldrian P."/>
            <person name="Stursova M."/>
            <person name="Weitz H."/>
            <person name="Taylor A."/>
            <person name="Grigoriev I.V."/>
            <person name="Nagy L.G."/>
            <person name="Martin F."/>
            <person name="Kauserud H."/>
        </authorList>
    </citation>
    <scope>NUCLEOTIDE SEQUENCE</scope>
    <source>
        <strain evidence="7">CBHHK002</strain>
    </source>
</reference>
<comment type="similarity">
    <text evidence="1">Belongs to the paxM FAD-dependent monooxygenase family.</text>
</comment>
<evidence type="ECO:0000313" key="7">
    <source>
        <dbReference type="EMBL" id="KAJ7343819.1"/>
    </source>
</evidence>
<gene>
    <name evidence="7" type="ORF">DFH08DRAFT_1081238</name>
</gene>
<dbReference type="PRINTS" id="PR00420">
    <property type="entry name" value="RNGMNOXGNASE"/>
</dbReference>